<proteinExistence type="predicted"/>
<protein>
    <submittedName>
        <fullName evidence="1">Uncharacterized protein</fullName>
    </submittedName>
</protein>
<evidence type="ECO:0000313" key="2">
    <source>
        <dbReference type="Proteomes" id="UP001523369"/>
    </source>
</evidence>
<dbReference type="EMBL" id="JAMYJR010000002">
    <property type="protein sequence ID" value="MCO8269740.1"/>
    <property type="molecule type" value="Genomic_DNA"/>
</dbReference>
<keyword evidence="2" id="KW-1185">Reference proteome</keyword>
<accession>A0ABT1DI43</accession>
<sequence length="68" mass="7204">MAAARTGLLAAPCGRGPVVPDRGLGPVRAGADHGRGVVSGHDWTHLDLRERYGDHWVPALLSRIQGAR</sequence>
<reference evidence="1 2" key="1">
    <citation type="submission" date="2022-06" db="EMBL/GenBank/DDBJ databases">
        <title>New Species of the Genus Actinoplanes, ActinopZanes ferrugineus.</title>
        <authorList>
            <person name="Ding P."/>
        </authorList>
    </citation>
    <scope>NUCLEOTIDE SEQUENCE [LARGE SCALE GENOMIC DNA]</scope>
    <source>
        <strain evidence="1 2">TRM88003</strain>
    </source>
</reference>
<comment type="caution">
    <text evidence="1">The sequence shown here is derived from an EMBL/GenBank/DDBJ whole genome shotgun (WGS) entry which is preliminary data.</text>
</comment>
<organism evidence="1 2">
    <name type="scientific">Paractinoplanes aksuensis</name>
    <dbReference type="NCBI Taxonomy" id="2939490"/>
    <lineage>
        <taxon>Bacteria</taxon>
        <taxon>Bacillati</taxon>
        <taxon>Actinomycetota</taxon>
        <taxon>Actinomycetes</taxon>
        <taxon>Micromonosporales</taxon>
        <taxon>Micromonosporaceae</taxon>
        <taxon>Paractinoplanes</taxon>
    </lineage>
</organism>
<dbReference type="Proteomes" id="UP001523369">
    <property type="component" value="Unassembled WGS sequence"/>
</dbReference>
<name>A0ABT1DI43_9ACTN</name>
<dbReference type="RefSeq" id="WP_253235868.1">
    <property type="nucleotide sequence ID" value="NZ_JAMYJR010000002.1"/>
</dbReference>
<gene>
    <name evidence="1" type="ORF">M1L60_03935</name>
</gene>
<evidence type="ECO:0000313" key="1">
    <source>
        <dbReference type="EMBL" id="MCO8269740.1"/>
    </source>
</evidence>